<evidence type="ECO:0008006" key="4">
    <source>
        <dbReference type="Google" id="ProtNLM"/>
    </source>
</evidence>
<feature type="compositionally biased region" description="Low complexity" evidence="1">
    <location>
        <begin position="49"/>
        <end position="69"/>
    </location>
</feature>
<evidence type="ECO:0000313" key="3">
    <source>
        <dbReference type="Proteomes" id="UP000317291"/>
    </source>
</evidence>
<evidence type="ECO:0000256" key="1">
    <source>
        <dbReference type="SAM" id="MobiDB-lite"/>
    </source>
</evidence>
<dbReference type="RefSeq" id="WP_146561437.1">
    <property type="nucleotide sequence ID" value="NZ_VIGW01000005.1"/>
</dbReference>
<name>A0A5C5RAD1_9ACTN</name>
<evidence type="ECO:0000313" key="2">
    <source>
        <dbReference type="EMBL" id="TWS19253.1"/>
    </source>
</evidence>
<gene>
    <name evidence="2" type="ORF">FK529_12135</name>
</gene>
<dbReference type="Proteomes" id="UP000317291">
    <property type="component" value="Unassembled WGS sequence"/>
</dbReference>
<proteinExistence type="predicted"/>
<protein>
    <recommendedName>
        <fullName evidence="4">Serine/threonine protein kinase</fullName>
    </recommendedName>
</protein>
<keyword evidence="3" id="KW-1185">Reference proteome</keyword>
<comment type="caution">
    <text evidence="2">The sequence shown here is derived from an EMBL/GenBank/DDBJ whole genome shotgun (WGS) entry which is preliminary data.</text>
</comment>
<organism evidence="2 3">
    <name type="scientific">Tsukamurella asaccharolytica</name>
    <dbReference type="NCBI Taxonomy" id="2592067"/>
    <lineage>
        <taxon>Bacteria</taxon>
        <taxon>Bacillati</taxon>
        <taxon>Actinomycetota</taxon>
        <taxon>Actinomycetes</taxon>
        <taxon>Mycobacteriales</taxon>
        <taxon>Tsukamurellaceae</taxon>
        <taxon>Tsukamurella</taxon>
    </lineage>
</organism>
<sequence>MSRPSRPAHPARGRVIALSVLVGVLIVVAAVAAATAHVRNERPAELAAVAPPAPSSSDAAASSPASTPAPAAPAPAPPPSIPGTDPLGFVGTPARCADGDAARMMVLTATSQAVVCNRAGALYYAGWRTDTRSGTRIEGVLPAGPGWVARAPDATINITPTGLVISTPAGDFTEPATGFWAGP</sequence>
<accession>A0A5C5RAD1</accession>
<dbReference type="OrthoDB" id="4774507at2"/>
<feature type="compositionally biased region" description="Pro residues" evidence="1">
    <location>
        <begin position="70"/>
        <end position="81"/>
    </location>
</feature>
<feature type="region of interest" description="Disordered" evidence="1">
    <location>
        <begin position="49"/>
        <end position="88"/>
    </location>
</feature>
<dbReference type="EMBL" id="VIGW01000005">
    <property type="protein sequence ID" value="TWS19253.1"/>
    <property type="molecule type" value="Genomic_DNA"/>
</dbReference>
<dbReference type="AlphaFoldDB" id="A0A5C5RAD1"/>
<reference evidence="2 3" key="1">
    <citation type="submission" date="2019-06" db="EMBL/GenBank/DDBJ databases">
        <title>Tsukamurella conjunctivitidis sp. nov., Tsukamurella assacharolytica sp. nov. and Tsukamurella sputae sp. nov. isolated from patients with conjunctivitis, bacteraemia (lymphoma) and respiratory infection (sputum) in Hong Kong.</title>
        <authorList>
            <person name="Teng J.L.L."/>
            <person name="Lee H.H."/>
            <person name="Fong J.Y.H."/>
            <person name="Fok K.M.N."/>
            <person name="Lau S.K.P."/>
            <person name="Woo P.C.Y."/>
        </authorList>
    </citation>
    <scope>NUCLEOTIDE SEQUENCE [LARGE SCALE GENOMIC DNA]</scope>
    <source>
        <strain evidence="2 3">HKU71</strain>
    </source>
</reference>